<sequence length="174" mass="19531">MNKYVDRADKSEASTGQETFDMTDVDALYKMAEVSRILKSATSTIEKLAHLASGTNDLTLMHCLVLVHLSRTVSCKQLDLKYATRIASPYLTKLIDELTIRGFVRRHRSSGDRRQIILVLTAPGRETALRLLASLHELTHQTQRDAIEQLGFSLKRFVITTGNEGLSDRDGKEN</sequence>
<dbReference type="Pfam" id="PF01047">
    <property type="entry name" value="MarR"/>
    <property type="match status" value="1"/>
</dbReference>
<dbReference type="InterPro" id="IPR039422">
    <property type="entry name" value="MarR/SlyA-like"/>
</dbReference>
<gene>
    <name evidence="2" type="ORF">GCM10010981_33750</name>
</gene>
<protein>
    <recommendedName>
        <fullName evidence="1">HTH marR-type domain-containing protein</fullName>
    </recommendedName>
</protein>
<dbReference type="InterPro" id="IPR036388">
    <property type="entry name" value="WH-like_DNA-bd_sf"/>
</dbReference>
<dbReference type="RefSeq" id="WP_188795962.1">
    <property type="nucleotide sequence ID" value="NZ_BMJA01000003.1"/>
</dbReference>
<dbReference type="Gene3D" id="1.10.10.10">
    <property type="entry name" value="Winged helix-like DNA-binding domain superfamily/Winged helix DNA-binding domain"/>
    <property type="match status" value="1"/>
</dbReference>
<evidence type="ECO:0000313" key="3">
    <source>
        <dbReference type="Proteomes" id="UP000620046"/>
    </source>
</evidence>
<evidence type="ECO:0000313" key="2">
    <source>
        <dbReference type="EMBL" id="GGA41976.1"/>
    </source>
</evidence>
<reference evidence="3" key="1">
    <citation type="journal article" date="2019" name="Int. J. Syst. Evol. Microbiol.">
        <title>The Global Catalogue of Microorganisms (GCM) 10K type strain sequencing project: providing services to taxonomists for standard genome sequencing and annotation.</title>
        <authorList>
            <consortium name="The Broad Institute Genomics Platform"/>
            <consortium name="The Broad Institute Genome Sequencing Center for Infectious Disease"/>
            <person name="Wu L."/>
            <person name="Ma J."/>
        </authorList>
    </citation>
    <scope>NUCLEOTIDE SEQUENCE [LARGE SCALE GENOMIC DNA]</scope>
    <source>
        <strain evidence="3">CGMCC 1.15439</strain>
    </source>
</reference>
<dbReference type="SUPFAM" id="SSF46785">
    <property type="entry name" value="Winged helix' DNA-binding domain"/>
    <property type="match status" value="1"/>
</dbReference>
<dbReference type="InterPro" id="IPR000835">
    <property type="entry name" value="HTH_MarR-typ"/>
</dbReference>
<name>A0ABQ1GE92_9GAMM</name>
<dbReference type="SMART" id="SM00347">
    <property type="entry name" value="HTH_MARR"/>
    <property type="match status" value="1"/>
</dbReference>
<dbReference type="PROSITE" id="PS50995">
    <property type="entry name" value="HTH_MARR_2"/>
    <property type="match status" value="1"/>
</dbReference>
<dbReference type="PANTHER" id="PTHR33164:SF43">
    <property type="entry name" value="HTH-TYPE TRANSCRIPTIONAL REPRESSOR YETL"/>
    <property type="match status" value="1"/>
</dbReference>
<dbReference type="EMBL" id="BMJA01000003">
    <property type="protein sequence ID" value="GGA41976.1"/>
    <property type="molecule type" value="Genomic_DNA"/>
</dbReference>
<accession>A0ABQ1GE92</accession>
<comment type="caution">
    <text evidence="2">The sequence shown here is derived from an EMBL/GenBank/DDBJ whole genome shotgun (WGS) entry which is preliminary data.</text>
</comment>
<keyword evidence="3" id="KW-1185">Reference proteome</keyword>
<evidence type="ECO:0000259" key="1">
    <source>
        <dbReference type="PROSITE" id="PS50995"/>
    </source>
</evidence>
<feature type="domain" description="HTH marR-type" evidence="1">
    <location>
        <begin position="24"/>
        <end position="159"/>
    </location>
</feature>
<dbReference type="PANTHER" id="PTHR33164">
    <property type="entry name" value="TRANSCRIPTIONAL REGULATOR, MARR FAMILY"/>
    <property type="match status" value="1"/>
</dbReference>
<proteinExistence type="predicted"/>
<dbReference type="InterPro" id="IPR036390">
    <property type="entry name" value="WH_DNA-bd_sf"/>
</dbReference>
<dbReference type="Proteomes" id="UP000620046">
    <property type="component" value="Unassembled WGS sequence"/>
</dbReference>
<organism evidence="2 3">
    <name type="scientific">Dyella nitratireducens</name>
    <dbReference type="NCBI Taxonomy" id="1849580"/>
    <lineage>
        <taxon>Bacteria</taxon>
        <taxon>Pseudomonadati</taxon>
        <taxon>Pseudomonadota</taxon>
        <taxon>Gammaproteobacteria</taxon>
        <taxon>Lysobacterales</taxon>
        <taxon>Rhodanobacteraceae</taxon>
        <taxon>Dyella</taxon>
    </lineage>
</organism>